<evidence type="ECO:0000256" key="4">
    <source>
        <dbReference type="ARBA" id="ARBA00023125"/>
    </source>
</evidence>
<dbReference type="Proteomes" id="UP000183530">
    <property type="component" value="Chromosome"/>
</dbReference>
<dbReference type="Pfam" id="PF00665">
    <property type="entry name" value="rve"/>
    <property type="match status" value="1"/>
</dbReference>
<dbReference type="KEGG" id="nae:BHE16_06760"/>
<dbReference type="PROSITE" id="PS01043">
    <property type="entry name" value="TRANSPOSASE_IS30"/>
    <property type="match status" value="1"/>
</dbReference>
<evidence type="ECO:0000256" key="3">
    <source>
        <dbReference type="ARBA" id="ARBA00022578"/>
    </source>
</evidence>
<dbReference type="EMBL" id="CP018135">
    <property type="protein sequence ID" value="APF41792.1"/>
    <property type="molecule type" value="Genomic_DNA"/>
</dbReference>
<keyword evidence="4" id="KW-0238">DNA-binding</keyword>
<dbReference type="EMBL" id="CP018135">
    <property type="protein sequence ID" value="APF41668.1"/>
    <property type="molecule type" value="Genomic_DNA"/>
</dbReference>
<keyword evidence="3" id="KW-0815">Transposition</keyword>
<keyword evidence="9" id="KW-1185">Reference proteome</keyword>
<accession>A0A1L2ZRG8</accession>
<name>A0A1L2ZRG8_9MICC</name>
<dbReference type="InterPro" id="IPR055247">
    <property type="entry name" value="InsJ-like_HTH"/>
</dbReference>
<evidence type="ECO:0000259" key="6">
    <source>
        <dbReference type="PROSITE" id="PS50994"/>
    </source>
</evidence>
<dbReference type="PANTHER" id="PTHR10948:SF23">
    <property type="entry name" value="TRANSPOSASE INSI FOR INSERTION SEQUENCE ELEMENT IS30A-RELATED"/>
    <property type="match status" value="1"/>
</dbReference>
<dbReference type="InterPro" id="IPR001598">
    <property type="entry name" value="Transposase_IS30_CS"/>
</dbReference>
<dbReference type="GO" id="GO:0004803">
    <property type="term" value="F:transposase activity"/>
    <property type="evidence" value="ECO:0007669"/>
    <property type="project" value="InterPro"/>
</dbReference>
<dbReference type="KEGG" id="nae:BHE16_02955"/>
<evidence type="ECO:0000313" key="8">
    <source>
        <dbReference type="EMBL" id="APF41792.1"/>
    </source>
</evidence>
<dbReference type="InterPro" id="IPR051917">
    <property type="entry name" value="Transposase-Integrase"/>
</dbReference>
<gene>
    <name evidence="7" type="ORF">BHE16_02955</name>
    <name evidence="8" type="ORF">BHE16_06760</name>
</gene>
<evidence type="ECO:0000313" key="9">
    <source>
        <dbReference type="Proteomes" id="UP000183530"/>
    </source>
</evidence>
<dbReference type="PROSITE" id="PS50994">
    <property type="entry name" value="INTEGRASE"/>
    <property type="match status" value="1"/>
</dbReference>
<reference evidence="7 9" key="1">
    <citation type="submission" date="2016-11" db="EMBL/GenBank/DDBJ databases">
        <title>Genome sequencing of Zhihengliuella aestuarii B18 antagonistic to Plasmodiophora brassicae.</title>
        <authorList>
            <person name="Luo Y."/>
        </authorList>
    </citation>
    <scope>NUCLEOTIDE SEQUENCE [LARGE SCALE GENOMIC DNA]</scope>
    <source>
        <strain evidence="7 9">B18</strain>
    </source>
</reference>
<dbReference type="PANTHER" id="PTHR10948">
    <property type="entry name" value="TRANSPOSASE"/>
    <property type="match status" value="1"/>
</dbReference>
<protein>
    <submittedName>
        <fullName evidence="7">IS30 family transposase</fullName>
    </submittedName>
</protein>
<evidence type="ECO:0000256" key="1">
    <source>
        <dbReference type="ARBA" id="ARBA00002190"/>
    </source>
</evidence>
<dbReference type="InterPro" id="IPR012337">
    <property type="entry name" value="RNaseH-like_sf"/>
</dbReference>
<keyword evidence="5" id="KW-0233">DNA recombination</keyword>
<dbReference type="GO" id="GO:0003677">
    <property type="term" value="F:DNA binding"/>
    <property type="evidence" value="ECO:0007669"/>
    <property type="project" value="UniProtKB-KW"/>
</dbReference>
<comment type="function">
    <text evidence="1">Required for the transposition of the insertion element.</text>
</comment>
<sequence>MNIPYPTCYLWAAEAGLKTIRRGARQREEFVRLRAQGMSRREATELVGIHPSTAKDWDNGVRKNGNGRVYPDGRVVNYKSGVTTYTHIAGQHQTSASPSLRALEQQIDARFLSMTEREEIYAMTVAGHSYRQIAVKLQRSPSTISREVRRNCSIGGAYYPHTAHRQAVARRSRPKEAKLARPGRLRDYVAYGLRLGWSPEQVCRRMVADHPDDLEMQVCQETVYQSIYLQARGGLKREVTQALRSGRARRKPQKKIDERQPRFRDGMINISERPATVEDRAVPGHWEGDLIMGAGNLSAIGTLVERTTRFVMLVHLPRDHTAQTVRDGLINTMLKLPEALRGSLTWDQGIEMALHKSFSAATDMDVYFCDPHSPWQRGSNENTNGLLRQYFPKSTDLSQYGPEDLEQVAILLNGRPRKSLDWKTPAERLHELLSEP</sequence>
<dbReference type="InterPro" id="IPR025246">
    <property type="entry name" value="IS30-like_HTH"/>
</dbReference>
<feature type="domain" description="Integrase catalytic" evidence="6">
    <location>
        <begin position="270"/>
        <end position="433"/>
    </location>
</feature>
<dbReference type="Gene3D" id="1.10.10.60">
    <property type="entry name" value="Homeodomain-like"/>
    <property type="match status" value="1"/>
</dbReference>
<dbReference type="AlphaFoldDB" id="A0A1L2ZRG8"/>
<dbReference type="Pfam" id="PF13936">
    <property type="entry name" value="HTH_38"/>
    <property type="match status" value="1"/>
</dbReference>
<dbReference type="Gene3D" id="3.30.420.10">
    <property type="entry name" value="Ribonuclease H-like superfamily/Ribonuclease H"/>
    <property type="match status" value="1"/>
</dbReference>
<dbReference type="Pfam" id="PF13518">
    <property type="entry name" value="HTH_28"/>
    <property type="match status" value="1"/>
</dbReference>
<dbReference type="GO" id="GO:0015074">
    <property type="term" value="P:DNA integration"/>
    <property type="evidence" value="ECO:0007669"/>
    <property type="project" value="InterPro"/>
</dbReference>
<evidence type="ECO:0000313" key="7">
    <source>
        <dbReference type="EMBL" id="APF41668.1"/>
    </source>
</evidence>
<evidence type="ECO:0000256" key="2">
    <source>
        <dbReference type="ARBA" id="ARBA00006363"/>
    </source>
</evidence>
<dbReference type="InterPro" id="IPR053392">
    <property type="entry name" value="Transposase_IS30-like"/>
</dbReference>
<proteinExistence type="inferred from homology"/>
<comment type="similarity">
    <text evidence="2">Belongs to the transposase IS30 family.</text>
</comment>
<dbReference type="InterPro" id="IPR001584">
    <property type="entry name" value="Integrase_cat-core"/>
</dbReference>
<dbReference type="SUPFAM" id="SSF53098">
    <property type="entry name" value="Ribonuclease H-like"/>
    <property type="match status" value="1"/>
</dbReference>
<organism evidence="7 9">
    <name type="scientific">Neomicrococcus aestuarii</name>
    <dbReference type="NCBI Taxonomy" id="556325"/>
    <lineage>
        <taxon>Bacteria</taxon>
        <taxon>Bacillati</taxon>
        <taxon>Actinomycetota</taxon>
        <taxon>Actinomycetes</taxon>
        <taxon>Micrococcales</taxon>
        <taxon>Micrococcaceae</taxon>
        <taxon>Neomicrococcus</taxon>
    </lineage>
</organism>
<dbReference type="NCBIfam" id="NF033563">
    <property type="entry name" value="transpos_IS30"/>
    <property type="match status" value="1"/>
</dbReference>
<dbReference type="InterPro" id="IPR036397">
    <property type="entry name" value="RNaseH_sf"/>
</dbReference>
<dbReference type="GO" id="GO:0005829">
    <property type="term" value="C:cytosol"/>
    <property type="evidence" value="ECO:0007669"/>
    <property type="project" value="TreeGrafter"/>
</dbReference>
<dbReference type="GO" id="GO:0006313">
    <property type="term" value="P:DNA transposition"/>
    <property type="evidence" value="ECO:0007669"/>
    <property type="project" value="InterPro"/>
</dbReference>
<evidence type="ECO:0000256" key="5">
    <source>
        <dbReference type="ARBA" id="ARBA00023172"/>
    </source>
</evidence>